<keyword evidence="3" id="KW-0540">Nuclease</keyword>
<evidence type="ECO:0000256" key="5">
    <source>
        <dbReference type="ARBA" id="ARBA00022801"/>
    </source>
</evidence>
<evidence type="ECO:0000256" key="6">
    <source>
        <dbReference type="ARBA" id="ARBA00022884"/>
    </source>
</evidence>
<evidence type="ECO:0000256" key="2">
    <source>
        <dbReference type="ARBA" id="ARBA00022649"/>
    </source>
</evidence>
<evidence type="ECO:0000256" key="4">
    <source>
        <dbReference type="ARBA" id="ARBA00022759"/>
    </source>
</evidence>
<keyword evidence="9" id="KW-1185">Reference proteome</keyword>
<proteinExistence type="inferred from homology"/>
<evidence type="ECO:0000313" key="8">
    <source>
        <dbReference type="EMBL" id="MBU9695549.1"/>
    </source>
</evidence>
<dbReference type="Proteomes" id="UP001196248">
    <property type="component" value="Unassembled WGS sequence"/>
</dbReference>
<protein>
    <submittedName>
        <fullName evidence="8">Type II toxin-antitoxin system HicA family toxin</fullName>
    </submittedName>
</protein>
<comment type="caution">
    <text evidence="8">The sequence shown here is derived from an EMBL/GenBank/DDBJ whole genome shotgun (WGS) entry which is preliminary data.</text>
</comment>
<dbReference type="EMBL" id="JAHPJJ010000014">
    <property type="protein sequence ID" value="MBU9695549.1"/>
    <property type="molecule type" value="Genomic_DNA"/>
</dbReference>
<keyword evidence="6" id="KW-0694">RNA-binding</keyword>
<sequence length="58" mass="7091">MVRRRDVEKRFKLNGWFFVRHGGNHDIWSNGKVKTQLPRHPKISDRLYNSLIKKFNLR</sequence>
<accession>A0ABS6IY57</accession>
<dbReference type="SUPFAM" id="SSF54786">
    <property type="entry name" value="YcfA/nrd intein domain"/>
    <property type="match status" value="1"/>
</dbReference>
<dbReference type="Pfam" id="PF07927">
    <property type="entry name" value="HicA_toxin"/>
    <property type="match status" value="1"/>
</dbReference>
<keyword evidence="5" id="KW-0378">Hydrolase</keyword>
<evidence type="ECO:0000256" key="7">
    <source>
        <dbReference type="ARBA" id="ARBA00023016"/>
    </source>
</evidence>
<keyword evidence="7" id="KW-0346">Stress response</keyword>
<organism evidence="8 9">
    <name type="scientific">Limosilactobacillus portuensis</name>
    <dbReference type="NCBI Taxonomy" id="2742601"/>
    <lineage>
        <taxon>Bacteria</taxon>
        <taxon>Bacillati</taxon>
        <taxon>Bacillota</taxon>
        <taxon>Bacilli</taxon>
        <taxon>Lactobacillales</taxon>
        <taxon>Lactobacillaceae</taxon>
        <taxon>Limosilactobacillus</taxon>
    </lineage>
</organism>
<dbReference type="Gene3D" id="3.30.920.30">
    <property type="entry name" value="Hypothetical protein"/>
    <property type="match status" value="1"/>
</dbReference>
<evidence type="ECO:0000256" key="1">
    <source>
        <dbReference type="ARBA" id="ARBA00006620"/>
    </source>
</evidence>
<evidence type="ECO:0000313" key="9">
    <source>
        <dbReference type="Proteomes" id="UP001196248"/>
    </source>
</evidence>
<dbReference type="InterPro" id="IPR012933">
    <property type="entry name" value="HicA_mRNA_interferase"/>
</dbReference>
<name>A0ABS6IY57_9LACO</name>
<reference evidence="8 9" key="1">
    <citation type="submission" date="2021-06" db="EMBL/GenBank/DDBJ databases">
        <title>Limosilactobacillus angelus sp. nov., isolated from the human vagina.</title>
        <authorList>
            <person name="Chen Y.-S."/>
        </authorList>
    </citation>
    <scope>NUCLEOTIDE SEQUENCE [LARGE SCALE GENOMIC DNA]</scope>
    <source>
        <strain evidence="8 9">P5L02</strain>
    </source>
</reference>
<keyword evidence="4" id="KW-0255">Endonuclease</keyword>
<dbReference type="InterPro" id="IPR038570">
    <property type="entry name" value="HicA_sf"/>
</dbReference>
<comment type="similarity">
    <text evidence="1">Belongs to the HicA mRNA interferase family.</text>
</comment>
<keyword evidence="2" id="KW-1277">Toxin-antitoxin system</keyword>
<evidence type="ECO:0000256" key="3">
    <source>
        <dbReference type="ARBA" id="ARBA00022722"/>
    </source>
</evidence>
<gene>
    <name evidence="8" type="ORF">KSL82_06530</name>
</gene>